<keyword evidence="3 5" id="KW-1133">Transmembrane helix</keyword>
<dbReference type="InterPro" id="IPR007203">
    <property type="entry name" value="ORMDL"/>
</dbReference>
<evidence type="ECO:0000256" key="3">
    <source>
        <dbReference type="ARBA" id="ARBA00022989"/>
    </source>
</evidence>
<dbReference type="EMBL" id="JAPFFK010000015">
    <property type="protein sequence ID" value="KAJ6712709.1"/>
    <property type="molecule type" value="Genomic_DNA"/>
</dbReference>
<dbReference type="Pfam" id="PF04061">
    <property type="entry name" value="ORMDL"/>
    <property type="match status" value="1"/>
</dbReference>
<accession>A0A9Q0YWJ4</accession>
<proteinExistence type="predicted"/>
<reference evidence="6" key="1">
    <citation type="submission" date="2022-11" db="EMBL/GenBank/DDBJ databases">
        <authorList>
            <person name="Hyden B.L."/>
            <person name="Feng K."/>
            <person name="Yates T."/>
            <person name="Jawdy S."/>
            <person name="Smart L.B."/>
            <person name="Muchero W."/>
        </authorList>
    </citation>
    <scope>NUCLEOTIDE SEQUENCE</scope>
    <source>
        <tissue evidence="6">Shoot tip</tissue>
    </source>
</reference>
<protein>
    <submittedName>
        <fullName evidence="6">ORMDL PROTEINS</fullName>
    </submittedName>
</protein>
<keyword evidence="7" id="KW-1185">Reference proteome</keyword>
<evidence type="ECO:0000256" key="4">
    <source>
        <dbReference type="ARBA" id="ARBA00023136"/>
    </source>
</evidence>
<evidence type="ECO:0000313" key="7">
    <source>
        <dbReference type="Proteomes" id="UP001151532"/>
    </source>
</evidence>
<dbReference type="OrthoDB" id="1932233at2759"/>
<dbReference type="Proteomes" id="UP001151532">
    <property type="component" value="Chromosome 1"/>
</dbReference>
<dbReference type="AlphaFoldDB" id="A0A9Q0YWJ4"/>
<feature type="non-terminal residue" evidence="6">
    <location>
        <position position="59"/>
    </location>
</feature>
<reference evidence="6" key="2">
    <citation type="journal article" date="2023" name="Int. J. Mol. Sci.">
        <title>De Novo Assembly and Annotation of 11 Diverse Shrub Willow (Salix) Genomes Reveals Novel Gene Organization in Sex-Linked Regions.</title>
        <authorList>
            <person name="Hyden B."/>
            <person name="Feng K."/>
            <person name="Yates T.B."/>
            <person name="Jawdy S."/>
            <person name="Cereghino C."/>
            <person name="Smart L.B."/>
            <person name="Muchero W."/>
        </authorList>
    </citation>
    <scope>NUCLEOTIDE SEQUENCE</scope>
    <source>
        <tissue evidence="6">Shoot tip</tissue>
    </source>
</reference>
<organism evidence="6 7">
    <name type="scientific">Salix purpurea</name>
    <name type="common">Purple osier willow</name>
    <dbReference type="NCBI Taxonomy" id="77065"/>
    <lineage>
        <taxon>Eukaryota</taxon>
        <taxon>Viridiplantae</taxon>
        <taxon>Streptophyta</taxon>
        <taxon>Embryophyta</taxon>
        <taxon>Tracheophyta</taxon>
        <taxon>Spermatophyta</taxon>
        <taxon>Magnoliopsida</taxon>
        <taxon>eudicotyledons</taxon>
        <taxon>Gunneridae</taxon>
        <taxon>Pentapetalae</taxon>
        <taxon>rosids</taxon>
        <taxon>fabids</taxon>
        <taxon>Malpighiales</taxon>
        <taxon>Salicaceae</taxon>
        <taxon>Saliceae</taxon>
        <taxon>Salix</taxon>
    </lineage>
</organism>
<name>A0A9Q0YWJ4_SALPP</name>
<comment type="subcellular location">
    <subcellularLocation>
        <location evidence="1">Membrane</location>
        <topology evidence="1">Multi-pass membrane protein</topology>
    </subcellularLocation>
</comment>
<keyword evidence="4 5" id="KW-0472">Membrane</keyword>
<evidence type="ECO:0000256" key="1">
    <source>
        <dbReference type="ARBA" id="ARBA00004141"/>
    </source>
</evidence>
<evidence type="ECO:0000256" key="2">
    <source>
        <dbReference type="ARBA" id="ARBA00022692"/>
    </source>
</evidence>
<evidence type="ECO:0000313" key="6">
    <source>
        <dbReference type="EMBL" id="KAJ6712709.1"/>
    </source>
</evidence>
<dbReference type="GO" id="GO:0005789">
    <property type="term" value="C:endoplasmic reticulum membrane"/>
    <property type="evidence" value="ECO:0007669"/>
    <property type="project" value="InterPro"/>
</dbReference>
<comment type="caution">
    <text evidence="6">The sequence shown here is derived from an EMBL/GenBank/DDBJ whole genome shotgun (WGS) entry which is preliminary data.</text>
</comment>
<sequence>MYVKAEPATDLNKNTEWFTYPGVWTTYLLIVFMSWLLVLSIFGCSAGMAWTIVHLCHFA</sequence>
<keyword evidence="2 5" id="KW-0812">Transmembrane</keyword>
<evidence type="ECO:0000256" key="5">
    <source>
        <dbReference type="SAM" id="Phobius"/>
    </source>
</evidence>
<gene>
    <name evidence="6" type="ORF">OIU79_008831</name>
</gene>
<dbReference type="PANTHER" id="PTHR12665">
    <property type="entry name" value="ORMDL PROTEINS"/>
    <property type="match status" value="1"/>
</dbReference>
<feature type="transmembrane region" description="Helical" evidence="5">
    <location>
        <begin position="27"/>
        <end position="53"/>
    </location>
</feature>